<feature type="transmembrane region" description="Helical" evidence="9">
    <location>
        <begin position="370"/>
        <end position="389"/>
    </location>
</feature>
<dbReference type="GO" id="GO:0009252">
    <property type="term" value="P:peptidoglycan biosynthetic process"/>
    <property type="evidence" value="ECO:0007669"/>
    <property type="project" value="UniProtKB-KW"/>
</dbReference>
<accession>A0AAP6EI57</accession>
<evidence type="ECO:0000256" key="7">
    <source>
        <dbReference type="ARBA" id="ARBA00023136"/>
    </source>
</evidence>
<keyword evidence="2" id="KW-1003">Cell membrane</keyword>
<dbReference type="PRINTS" id="PR01806">
    <property type="entry name" value="VIRFACTRMVIN"/>
</dbReference>
<keyword evidence="12" id="KW-1185">Reference proteome</keyword>
<keyword evidence="3 9" id="KW-0812">Transmembrane</keyword>
<evidence type="ECO:0000256" key="9">
    <source>
        <dbReference type="SAM" id="Phobius"/>
    </source>
</evidence>
<dbReference type="GeneID" id="69806132"/>
<feature type="compositionally biased region" description="Low complexity" evidence="8">
    <location>
        <begin position="53"/>
        <end position="69"/>
    </location>
</feature>
<reference evidence="10 12" key="1">
    <citation type="journal article" date="2023" name="Microb. Genom.">
        <title>Mesoterricola silvestris gen. nov., sp. nov., Mesoterricola sediminis sp. nov., Geothrix oryzae sp. nov., Geothrix edaphica sp. nov., Geothrix rubra sp. nov., and Geothrix limicola sp. nov., six novel members of Acidobacteriota isolated from soils.</title>
        <authorList>
            <person name="Weisberg A.J."/>
            <person name="Pearce E."/>
            <person name="Kramer C.G."/>
            <person name="Chang J.H."/>
            <person name="Clarke C.R."/>
        </authorList>
    </citation>
    <scope>NUCLEOTIDE SEQUENCE</scope>
    <source>
        <strain evidence="11 12">NB05-1H</strain>
        <strain evidence="10">NRRL_B-16521</strain>
    </source>
</reference>
<keyword evidence="5" id="KW-0573">Peptidoglycan synthesis</keyword>
<dbReference type="PANTHER" id="PTHR47019:SF1">
    <property type="entry name" value="LIPID II FLIPPASE MURJ"/>
    <property type="match status" value="1"/>
</dbReference>
<feature type="transmembrane region" description="Helical" evidence="9">
    <location>
        <begin position="492"/>
        <end position="517"/>
    </location>
</feature>
<evidence type="ECO:0000313" key="11">
    <source>
        <dbReference type="EMBL" id="MDX3017308.1"/>
    </source>
</evidence>
<feature type="transmembrane region" description="Helical" evidence="9">
    <location>
        <begin position="277"/>
        <end position="295"/>
    </location>
</feature>
<keyword evidence="4" id="KW-0133">Cell shape</keyword>
<feature type="transmembrane region" description="Helical" evidence="9">
    <location>
        <begin position="656"/>
        <end position="674"/>
    </location>
</feature>
<dbReference type="InterPro" id="IPR004268">
    <property type="entry name" value="MurJ"/>
</dbReference>
<evidence type="ECO:0000313" key="13">
    <source>
        <dbReference type="Proteomes" id="UP001282288"/>
    </source>
</evidence>
<dbReference type="RefSeq" id="WP_010355681.1">
    <property type="nucleotide sequence ID" value="NZ_BCMK01000076.1"/>
</dbReference>
<evidence type="ECO:0000256" key="4">
    <source>
        <dbReference type="ARBA" id="ARBA00022960"/>
    </source>
</evidence>
<comment type="caution">
    <text evidence="10">The sequence shown here is derived from an EMBL/GenBank/DDBJ whole genome shotgun (WGS) entry which is preliminary data.</text>
</comment>
<organism evidence="10 13">
    <name type="scientific">Streptomyces acidiscabies</name>
    <dbReference type="NCBI Taxonomy" id="42234"/>
    <lineage>
        <taxon>Bacteria</taxon>
        <taxon>Bacillati</taxon>
        <taxon>Actinomycetota</taxon>
        <taxon>Actinomycetes</taxon>
        <taxon>Kitasatosporales</taxon>
        <taxon>Streptomycetaceae</taxon>
        <taxon>Streptomyces</taxon>
    </lineage>
</organism>
<feature type="transmembrane region" description="Helical" evidence="9">
    <location>
        <begin position="410"/>
        <end position="431"/>
    </location>
</feature>
<name>A0AAP6EI57_9ACTN</name>
<feature type="compositionally biased region" description="Low complexity" evidence="8">
    <location>
        <begin position="128"/>
        <end position="154"/>
    </location>
</feature>
<protein>
    <submittedName>
        <fullName evidence="10">Lipid II flippase MurJ</fullName>
    </submittedName>
</protein>
<evidence type="ECO:0000256" key="2">
    <source>
        <dbReference type="ARBA" id="ARBA00022475"/>
    </source>
</evidence>
<dbReference type="EMBL" id="JARAWC010000019">
    <property type="protein sequence ID" value="MDX2963125.1"/>
    <property type="molecule type" value="Genomic_DNA"/>
</dbReference>
<feature type="transmembrane region" description="Helical" evidence="9">
    <location>
        <begin position="563"/>
        <end position="581"/>
    </location>
</feature>
<feature type="region of interest" description="Disordered" evidence="8">
    <location>
        <begin position="108"/>
        <end position="182"/>
    </location>
</feature>
<dbReference type="AlphaFoldDB" id="A0AAP6EI57"/>
<evidence type="ECO:0000256" key="5">
    <source>
        <dbReference type="ARBA" id="ARBA00022984"/>
    </source>
</evidence>
<comment type="subcellular location">
    <subcellularLocation>
        <location evidence="1">Cell membrane</location>
        <topology evidence="1">Multi-pass membrane protein</topology>
    </subcellularLocation>
</comment>
<evidence type="ECO:0000313" key="12">
    <source>
        <dbReference type="Proteomes" id="UP001272987"/>
    </source>
</evidence>
<evidence type="ECO:0000313" key="10">
    <source>
        <dbReference type="EMBL" id="MDX2963125.1"/>
    </source>
</evidence>
<sequence>MPEAGALAEATAQAEARAALAAETLGGASARATAEPTPQAGPLDRNTTRAEAKTATQAEPPAEATAQAEARTALAAETLGGAGARAGVGTSSGTGRLGATAARAEAGLRGEFGGPGCAVPEGARRDGVGASARGTAAGSGVDRLRRSAAPLADRPLPDPPGDGSRPDQNAPHPSPEPTHPTGKFLAKAAVLTAALSIAGSLLGLVRDQALARLFGAGQETDAFLVAWTIPEFAATLLIEDGMAFALIPAFSMALARKAQGASGDPVRALVAGTLPKLALAFMAVGALVIGLAPQVVEALAPGLSNPRLAVDCTRLTATCVVSFGLAGYCSAALRAHRTFGAPAAIYVAYNTGIIAGMFVLGGHWGVRSAAAGVAVGGVLMVLVQLPALLKQLTTKAAVQDKRGNQEPQALNTALLATVLLFALCRQSQVLIERFLASRLPEGAISHLNYAQKVAQMPMLLSMMLITVTFPVVARALAEGDTERARKRVESDLALATCVVLLGTAAIVACAPQIIQLLFQKGAFTPEDTAATAKVMRVYALGLLGQTLTGVLVRSYFSAGRPSWYPVGAMAAGIVVTSWIGALSVGSLGVTGIAVANAAGISVTALVLLAGLGPKSVPVHVRGVLHELSRPVRAALVATVLGAYAAGHVAGGPIAGAFAGGLTVTAVFLVLCWALDAQGVEPVLSSVRSASRRLAAHVRSR</sequence>
<evidence type="ECO:0000256" key="8">
    <source>
        <dbReference type="SAM" id="MobiDB-lite"/>
    </source>
</evidence>
<keyword evidence="6 9" id="KW-1133">Transmembrane helix</keyword>
<dbReference type="PANTHER" id="PTHR47019">
    <property type="entry name" value="LIPID II FLIPPASE MURJ"/>
    <property type="match status" value="1"/>
</dbReference>
<feature type="transmembrane region" description="Helical" evidence="9">
    <location>
        <begin position="315"/>
        <end position="333"/>
    </location>
</feature>
<keyword evidence="7 9" id="KW-0472">Membrane</keyword>
<gene>
    <name evidence="10" type="ORF">PV399_25900</name>
    <name evidence="11" type="ORF">PV666_05355</name>
</gene>
<evidence type="ECO:0000256" key="1">
    <source>
        <dbReference type="ARBA" id="ARBA00004651"/>
    </source>
</evidence>
<dbReference type="GO" id="GO:0015648">
    <property type="term" value="F:lipid-linked peptidoglycan transporter activity"/>
    <property type="evidence" value="ECO:0007669"/>
    <property type="project" value="TreeGrafter"/>
</dbReference>
<dbReference type="GO" id="GO:0005886">
    <property type="term" value="C:plasma membrane"/>
    <property type="evidence" value="ECO:0007669"/>
    <property type="project" value="UniProtKB-SubCell"/>
</dbReference>
<dbReference type="GO" id="GO:0008360">
    <property type="term" value="P:regulation of cell shape"/>
    <property type="evidence" value="ECO:0007669"/>
    <property type="project" value="UniProtKB-KW"/>
</dbReference>
<dbReference type="EMBL" id="JARAWP010000003">
    <property type="protein sequence ID" value="MDX3017308.1"/>
    <property type="molecule type" value="Genomic_DNA"/>
</dbReference>
<feature type="transmembrane region" description="Helical" evidence="9">
    <location>
        <begin position="537"/>
        <end position="556"/>
    </location>
</feature>
<feature type="transmembrane region" description="Helical" evidence="9">
    <location>
        <begin position="345"/>
        <end position="364"/>
    </location>
</feature>
<proteinExistence type="predicted"/>
<dbReference type="GO" id="GO:0034204">
    <property type="term" value="P:lipid translocation"/>
    <property type="evidence" value="ECO:0007669"/>
    <property type="project" value="TreeGrafter"/>
</dbReference>
<feature type="transmembrane region" description="Helical" evidence="9">
    <location>
        <begin position="631"/>
        <end position="650"/>
    </location>
</feature>
<dbReference type="Pfam" id="PF03023">
    <property type="entry name" value="MurJ"/>
    <property type="match status" value="1"/>
</dbReference>
<feature type="region of interest" description="Disordered" evidence="8">
    <location>
        <begin position="27"/>
        <end position="69"/>
    </location>
</feature>
<dbReference type="Proteomes" id="UP001282288">
    <property type="component" value="Unassembled WGS sequence"/>
</dbReference>
<evidence type="ECO:0000256" key="6">
    <source>
        <dbReference type="ARBA" id="ARBA00022989"/>
    </source>
</evidence>
<evidence type="ECO:0000256" key="3">
    <source>
        <dbReference type="ARBA" id="ARBA00022692"/>
    </source>
</evidence>
<dbReference type="Proteomes" id="UP001272987">
    <property type="component" value="Unassembled WGS sequence"/>
</dbReference>
<feature type="transmembrane region" description="Helical" evidence="9">
    <location>
        <begin position="454"/>
        <end position="472"/>
    </location>
</feature>
<feature type="transmembrane region" description="Helical" evidence="9">
    <location>
        <begin position="587"/>
        <end position="611"/>
    </location>
</feature>
<dbReference type="InterPro" id="IPR051050">
    <property type="entry name" value="Lipid_II_flippase_MurJ/MviN"/>
</dbReference>